<dbReference type="Pfam" id="PF01609">
    <property type="entry name" value="DDE_Tnp_1"/>
    <property type="match status" value="1"/>
</dbReference>
<evidence type="ECO:0000313" key="2">
    <source>
        <dbReference type="EMBL" id="ETR72358.1"/>
    </source>
</evidence>
<organism evidence="2 3">
    <name type="scientific">Candidatus Magnetoglobus multicellularis str. Araruama</name>
    <dbReference type="NCBI Taxonomy" id="890399"/>
    <lineage>
        <taxon>Bacteria</taxon>
        <taxon>Pseudomonadati</taxon>
        <taxon>Thermodesulfobacteriota</taxon>
        <taxon>Desulfobacteria</taxon>
        <taxon>Desulfobacterales</taxon>
        <taxon>Desulfobacteraceae</taxon>
        <taxon>Candidatus Magnetoglobus</taxon>
    </lineage>
</organism>
<gene>
    <name evidence="2" type="ORF">OMM_07555</name>
</gene>
<proteinExistence type="predicted"/>
<feature type="domain" description="Transposase IS4-like" evidence="1">
    <location>
        <begin position="8"/>
        <end position="113"/>
    </location>
</feature>
<dbReference type="AlphaFoldDB" id="A0A1V1PC35"/>
<evidence type="ECO:0000313" key="3">
    <source>
        <dbReference type="Proteomes" id="UP000189670"/>
    </source>
</evidence>
<evidence type="ECO:0000259" key="1">
    <source>
        <dbReference type="Pfam" id="PF01609"/>
    </source>
</evidence>
<dbReference type="Proteomes" id="UP000189670">
    <property type="component" value="Unassembled WGS sequence"/>
</dbReference>
<dbReference type="InterPro" id="IPR012337">
    <property type="entry name" value="RNaseH-like_sf"/>
</dbReference>
<accession>A0A1V1PC35</accession>
<dbReference type="GO" id="GO:0003677">
    <property type="term" value="F:DNA binding"/>
    <property type="evidence" value="ECO:0007669"/>
    <property type="project" value="InterPro"/>
</dbReference>
<protein>
    <recommendedName>
        <fullName evidence="1">Transposase IS4-like domain-containing protein</fullName>
    </recommendedName>
</protein>
<dbReference type="GO" id="GO:0006313">
    <property type="term" value="P:DNA transposition"/>
    <property type="evidence" value="ECO:0007669"/>
    <property type="project" value="InterPro"/>
</dbReference>
<comment type="caution">
    <text evidence="2">The sequence shown here is derived from an EMBL/GenBank/DDBJ whole genome shotgun (WGS) entry which is preliminary data.</text>
</comment>
<dbReference type="InterPro" id="IPR002559">
    <property type="entry name" value="Transposase_11"/>
</dbReference>
<dbReference type="SUPFAM" id="SSF53098">
    <property type="entry name" value="Ribonuclease H-like"/>
    <property type="match status" value="1"/>
</dbReference>
<reference evidence="3" key="1">
    <citation type="submission" date="2012-11" db="EMBL/GenBank/DDBJ databases">
        <authorList>
            <person name="Lucero-Rivera Y.E."/>
            <person name="Tovar-Ramirez D."/>
        </authorList>
    </citation>
    <scope>NUCLEOTIDE SEQUENCE [LARGE SCALE GENOMIC DNA]</scope>
    <source>
        <strain evidence="3">Araruama</strain>
    </source>
</reference>
<sequence>MANYSRKAEWCQKKRLKYRVRHTVGYLRYVGKARLVCSEYKKRPDGRRKYLACNDLKATPRQIVIGYRVRWVRWLIETFHKTVKMFLGFEDVASHSFGSVRTHVHLVYCAYILFNLNPPGVERPDIPIGKNKKFCWD</sequence>
<dbReference type="EMBL" id="ATBP01000156">
    <property type="protein sequence ID" value="ETR72358.1"/>
    <property type="molecule type" value="Genomic_DNA"/>
</dbReference>
<name>A0A1V1PC35_9BACT</name>
<dbReference type="GO" id="GO:0004803">
    <property type="term" value="F:transposase activity"/>
    <property type="evidence" value="ECO:0007669"/>
    <property type="project" value="InterPro"/>
</dbReference>